<evidence type="ECO:0000313" key="2">
    <source>
        <dbReference type="EMBL" id="CEL70822.1"/>
    </source>
</evidence>
<proteinExistence type="predicted"/>
<protein>
    <submittedName>
        <fullName evidence="2">Uncharacterized protein</fullName>
    </submittedName>
</protein>
<organism evidence="2">
    <name type="scientific">Neospora caninum (strain Liverpool)</name>
    <dbReference type="NCBI Taxonomy" id="572307"/>
    <lineage>
        <taxon>Eukaryota</taxon>
        <taxon>Sar</taxon>
        <taxon>Alveolata</taxon>
        <taxon>Apicomplexa</taxon>
        <taxon>Conoidasida</taxon>
        <taxon>Coccidia</taxon>
        <taxon>Eucoccidiorida</taxon>
        <taxon>Eimeriorina</taxon>
        <taxon>Sarcocystidae</taxon>
        <taxon>Neospora</taxon>
    </lineage>
</organism>
<reference evidence="2" key="1">
    <citation type="journal article" date="2015" name="PLoS ONE">
        <title>Comprehensive Evaluation of Toxoplasma gondii VEG and Neospora caninum LIV Genomes with Tachyzoite Stage Transcriptome and Proteome Defines Novel Transcript Features.</title>
        <authorList>
            <person name="Ramaprasad A."/>
            <person name="Mourier T."/>
            <person name="Naeem R."/>
            <person name="Malas T.B."/>
            <person name="Moussa E."/>
            <person name="Panigrahi A."/>
            <person name="Vermont S.J."/>
            <person name="Otto T.D."/>
            <person name="Wastling J."/>
            <person name="Pain A."/>
        </authorList>
    </citation>
    <scope>NUCLEOTIDE SEQUENCE</scope>
    <source>
        <strain evidence="2">Liverpool</strain>
    </source>
</reference>
<gene>
    <name evidence="2" type="ORF">BN1204_064995</name>
</gene>
<accession>A0A0F7URV0</accession>
<feature type="region of interest" description="Disordered" evidence="1">
    <location>
        <begin position="79"/>
        <end position="101"/>
    </location>
</feature>
<feature type="region of interest" description="Disordered" evidence="1">
    <location>
        <begin position="426"/>
        <end position="448"/>
    </location>
</feature>
<dbReference type="AlphaFoldDB" id="A0A0F7URV0"/>
<name>A0A0F7URV0_NEOCL</name>
<dbReference type="EMBL" id="LN714487">
    <property type="protein sequence ID" value="CEL70822.1"/>
    <property type="molecule type" value="Genomic_DNA"/>
</dbReference>
<evidence type="ECO:0000256" key="1">
    <source>
        <dbReference type="SAM" id="MobiDB-lite"/>
    </source>
</evidence>
<sequence>MPAARLLGESSPSVAMHPVRMETSFFSNRSMRKYFLNEPPNANAVRLCHCSPPEISPLISSAFSPSSCGSSFTFRSSSIPRAPSASPSPPISRSSPSASRSSTHAFSSRFALRVLPSLRGCVSSLSCSLFCRGRTSLACFLLFLCCLSLHGVPARADTHRSRSANLSRPSFSSLPLSSSFVLGSLEASAGAGVYTPWHVPVREQCRPQFGGFAPHSRVSPPPSFSLPSSYLSSFSQPSSLSSPVLFLVSPCASLLPLSFFSSSLASFASASAFSALSSCARRPFAEQYAPSAAASPRLFRSGGGAACSFENENSRGRGTNLRAFTIFVNPDTAPENKDMIVNTYNRMCITEGHIRRIRENQRRVKRVTRGEGGSYLVLRRRKELYWAKRKARETEKKVDWTAIGQLRHSQLKRLIEALDSNVALEERKRRAEREGRDRRPEERMRLDR</sequence>